<dbReference type="EMBL" id="BAABME010007314">
    <property type="protein sequence ID" value="GAA0170601.1"/>
    <property type="molecule type" value="Genomic_DNA"/>
</dbReference>
<evidence type="ECO:0000313" key="1">
    <source>
        <dbReference type="EMBL" id="GAA0170601.1"/>
    </source>
</evidence>
<dbReference type="Proteomes" id="UP001454036">
    <property type="component" value="Unassembled WGS sequence"/>
</dbReference>
<dbReference type="AlphaFoldDB" id="A0AAV3R5V6"/>
<proteinExistence type="predicted"/>
<reference evidence="1 2" key="1">
    <citation type="submission" date="2024-01" db="EMBL/GenBank/DDBJ databases">
        <title>The complete chloroplast genome sequence of Lithospermum erythrorhizon: insights into the phylogenetic relationship among Boraginaceae species and the maternal lineages of purple gromwells.</title>
        <authorList>
            <person name="Okada T."/>
            <person name="Watanabe K."/>
        </authorList>
    </citation>
    <scope>NUCLEOTIDE SEQUENCE [LARGE SCALE GENOMIC DNA]</scope>
</reference>
<gene>
    <name evidence="1" type="ORF">LIER_24826</name>
</gene>
<accession>A0AAV3R5V6</accession>
<sequence length="95" mass="10521">MGSDLFGSYAESSCAALLISDEAVRHQLDALKFNDKPHEDYEIKVMYRVSKIPLLLVVVHPFKATLPETASMIDLAVKMISDGRGSELMPREADP</sequence>
<organism evidence="1 2">
    <name type="scientific">Lithospermum erythrorhizon</name>
    <name type="common">Purple gromwell</name>
    <name type="synonym">Lithospermum officinale var. erythrorhizon</name>
    <dbReference type="NCBI Taxonomy" id="34254"/>
    <lineage>
        <taxon>Eukaryota</taxon>
        <taxon>Viridiplantae</taxon>
        <taxon>Streptophyta</taxon>
        <taxon>Embryophyta</taxon>
        <taxon>Tracheophyta</taxon>
        <taxon>Spermatophyta</taxon>
        <taxon>Magnoliopsida</taxon>
        <taxon>eudicotyledons</taxon>
        <taxon>Gunneridae</taxon>
        <taxon>Pentapetalae</taxon>
        <taxon>asterids</taxon>
        <taxon>lamiids</taxon>
        <taxon>Boraginales</taxon>
        <taxon>Boraginaceae</taxon>
        <taxon>Boraginoideae</taxon>
        <taxon>Lithospermeae</taxon>
        <taxon>Lithospermum</taxon>
    </lineage>
</organism>
<comment type="caution">
    <text evidence="1">The sequence shown here is derived from an EMBL/GenBank/DDBJ whole genome shotgun (WGS) entry which is preliminary data.</text>
</comment>
<keyword evidence="2" id="KW-1185">Reference proteome</keyword>
<name>A0AAV3R5V6_LITER</name>
<evidence type="ECO:0000313" key="2">
    <source>
        <dbReference type="Proteomes" id="UP001454036"/>
    </source>
</evidence>
<protein>
    <submittedName>
        <fullName evidence="1">Uncharacterized protein</fullName>
    </submittedName>
</protein>